<feature type="compositionally biased region" description="Basic and acidic residues" evidence="1">
    <location>
        <begin position="1268"/>
        <end position="1283"/>
    </location>
</feature>
<feature type="compositionally biased region" description="Polar residues" evidence="1">
    <location>
        <begin position="533"/>
        <end position="547"/>
    </location>
</feature>
<feature type="compositionally biased region" description="Polar residues" evidence="1">
    <location>
        <begin position="1379"/>
        <end position="1395"/>
    </location>
</feature>
<feature type="region of interest" description="Disordered" evidence="1">
    <location>
        <begin position="1107"/>
        <end position="1133"/>
    </location>
</feature>
<feature type="region of interest" description="Disordered" evidence="1">
    <location>
        <begin position="501"/>
        <end position="547"/>
    </location>
</feature>
<feature type="compositionally biased region" description="Basic and acidic residues" evidence="1">
    <location>
        <begin position="1350"/>
        <end position="1360"/>
    </location>
</feature>
<evidence type="ECO:0000256" key="1">
    <source>
        <dbReference type="SAM" id="MobiDB-lite"/>
    </source>
</evidence>
<feature type="compositionally biased region" description="Polar residues" evidence="1">
    <location>
        <begin position="827"/>
        <end position="843"/>
    </location>
</feature>
<comment type="caution">
    <text evidence="2">The sequence shown here is derived from an EMBL/GenBank/DDBJ whole genome shotgun (WGS) entry which is preliminary data.</text>
</comment>
<dbReference type="EMBL" id="JAFHDT010000024">
    <property type="protein sequence ID" value="KAI7791960.1"/>
    <property type="molecule type" value="Genomic_DNA"/>
</dbReference>
<feature type="region of interest" description="Disordered" evidence="1">
    <location>
        <begin position="165"/>
        <end position="201"/>
    </location>
</feature>
<feature type="compositionally biased region" description="Polar residues" evidence="1">
    <location>
        <begin position="340"/>
        <end position="360"/>
    </location>
</feature>
<evidence type="ECO:0000313" key="3">
    <source>
        <dbReference type="Proteomes" id="UP001059041"/>
    </source>
</evidence>
<feature type="compositionally biased region" description="Polar residues" evidence="1">
    <location>
        <begin position="85"/>
        <end position="94"/>
    </location>
</feature>
<feature type="region of interest" description="Disordered" evidence="1">
    <location>
        <begin position="224"/>
        <end position="281"/>
    </location>
</feature>
<feature type="region of interest" description="Disordered" evidence="1">
    <location>
        <begin position="1247"/>
        <end position="1283"/>
    </location>
</feature>
<feature type="compositionally biased region" description="Basic and acidic residues" evidence="1">
    <location>
        <begin position="1398"/>
        <end position="1413"/>
    </location>
</feature>
<feature type="compositionally biased region" description="Polar residues" evidence="1">
    <location>
        <begin position="244"/>
        <end position="281"/>
    </location>
</feature>
<feature type="compositionally biased region" description="Basic and acidic residues" evidence="1">
    <location>
        <begin position="1368"/>
        <end position="1378"/>
    </location>
</feature>
<keyword evidence="3" id="KW-1185">Reference proteome</keyword>
<dbReference type="OrthoDB" id="8923208at2759"/>
<feature type="compositionally biased region" description="Basic and acidic residues" evidence="1">
    <location>
        <begin position="1187"/>
        <end position="1197"/>
    </location>
</feature>
<feature type="region of interest" description="Disordered" evidence="1">
    <location>
        <begin position="1"/>
        <end position="47"/>
    </location>
</feature>
<feature type="region of interest" description="Disordered" evidence="1">
    <location>
        <begin position="1315"/>
        <end position="1413"/>
    </location>
</feature>
<feature type="region of interest" description="Disordered" evidence="1">
    <location>
        <begin position="333"/>
        <end position="360"/>
    </location>
</feature>
<feature type="region of interest" description="Disordered" evidence="1">
    <location>
        <begin position="1169"/>
        <end position="1223"/>
    </location>
</feature>
<feature type="region of interest" description="Disordered" evidence="1">
    <location>
        <begin position="715"/>
        <end position="843"/>
    </location>
</feature>
<feature type="region of interest" description="Disordered" evidence="1">
    <location>
        <begin position="85"/>
        <end position="121"/>
    </location>
</feature>
<evidence type="ECO:0000313" key="2">
    <source>
        <dbReference type="EMBL" id="KAI7791960.1"/>
    </source>
</evidence>
<feature type="compositionally biased region" description="Basic and acidic residues" evidence="1">
    <location>
        <begin position="1171"/>
        <end position="1180"/>
    </location>
</feature>
<dbReference type="Proteomes" id="UP001059041">
    <property type="component" value="Linkage Group LG24"/>
</dbReference>
<feature type="compositionally biased region" description="Low complexity" evidence="1">
    <location>
        <begin position="174"/>
        <end position="189"/>
    </location>
</feature>
<feature type="compositionally biased region" description="Polar residues" evidence="1">
    <location>
        <begin position="783"/>
        <end position="796"/>
    </location>
</feature>
<protein>
    <submittedName>
        <fullName evidence="2">Uncharacterized protein</fullName>
    </submittedName>
</protein>
<reference evidence="2" key="1">
    <citation type="submission" date="2021-02" db="EMBL/GenBank/DDBJ databases">
        <title>Comparative genomics reveals that relaxation of natural selection precedes convergent phenotypic evolution of cavefish.</title>
        <authorList>
            <person name="Peng Z."/>
        </authorList>
    </citation>
    <scope>NUCLEOTIDE SEQUENCE</scope>
    <source>
        <tissue evidence="2">Muscle</tissue>
    </source>
</reference>
<gene>
    <name evidence="2" type="ORF">IRJ41_017057</name>
</gene>
<feature type="region of interest" description="Disordered" evidence="1">
    <location>
        <begin position="1489"/>
        <end position="1516"/>
    </location>
</feature>
<accession>A0A9W7T7B2</accession>
<organism evidence="2 3">
    <name type="scientific">Triplophysa rosa</name>
    <name type="common">Cave loach</name>
    <dbReference type="NCBI Taxonomy" id="992332"/>
    <lineage>
        <taxon>Eukaryota</taxon>
        <taxon>Metazoa</taxon>
        <taxon>Chordata</taxon>
        <taxon>Craniata</taxon>
        <taxon>Vertebrata</taxon>
        <taxon>Euteleostomi</taxon>
        <taxon>Actinopterygii</taxon>
        <taxon>Neopterygii</taxon>
        <taxon>Teleostei</taxon>
        <taxon>Ostariophysi</taxon>
        <taxon>Cypriniformes</taxon>
        <taxon>Nemacheilidae</taxon>
        <taxon>Triplophysa</taxon>
    </lineage>
</organism>
<sequence>MQGYAQRSNRQLLPRYQEPPPPYPQRNSQHSQQQAQFNPQPYSTEQARHCNGQQRVVNNWNAHQAVCSDAFAPAFQQCDGRYGANQTLRQQPPTRHQLHHKPSNVAHNAEGQAPGNPNGNNRFYGQFNIQSNLYVASHQNYRNTETLMMYTSSSQHHAYGTCQQLQPRPDHIYPQHPQQLPGQHSGQQQTAPTSGHTLHYNPAAQNRTTMQRMINNQAQSRTAVGYTSPNSVPLPPSGPHRNISPPSNNVQQSRPELMSNTNPNVLSAQSQNNRSSAGHSTADANVQTCYVNQNAQNQTAPNSEAQLNPTCRPFNLNYYLKSKMYEILRSQKEEQDLKNKSTTTQNQSDVGPANETDQNSHLRQILSEPDLQSAAEPPPKRMNFGQTQTYYLKKLPSKNTSGLQSALPGTHRMAVHEHNSTGNGHGGQKQNEIQYVTDPAECLEAVLAIQKSFQKVHKAVAIVPPISLLNANTEWTDDAYTKTDDSPPLKIDLVWSLAKESDSQSPITTEKNGKPLSEDSSPMVEQDDRMSPESKTTNTADSCVTENSDSFSVNPTAGCVNDCDSSDAAFELSNCPVVTYTLGNLRNLVKSLEMTESSAQRPEKPGGVSNRILDLYWNGDTEYLKKHLKELRKVRSYFDVESVKDDTSVVFASITHEEIKKVTHCEIVTDELCSSFEEYRSSWLNVDGQPADIAKVLSEPLSDYITVSKEASGNVSVPADNLGVNSLKDPEVTPFNVNERAKPDSESPGSIFTPSAGIGRTDTKNKEHSDAENSGVTPLCSVPSEQETFENQGDNMQSHKHLNPNPPADLSPSADTSSEQRDDTTTKESLSQDNLTIGQNESVPNIEQQVHLDSKTLLHDHLPSPDLLPACSGDKPLQLVNAVSDAVKDIEEISTTKPSSNFISIWQVEDISDDSMDGMATHSNYADTMQVENISEDENSDNMEIFTNTTGTLQVENTSEDENSDKTEAITNSTHTLQVENISEDENSDNMEVVTKSTDIRLVEDISNDENSSDDSLLMDVTVLSSEEALTFFQQLEKKSTHSSVDHPKLMASSPNQPNREYNKAKICSSCGINDILTSNSTNVTDSDRELFCPLCWDMAPSLDLEMDPCSPKSNESSDGESEKLEDNCSPSSEMEVLEPVIASTDVHVAEEELTAKPKDDMVGNSVAEQKTPEIERPVEQEIVEIQPDKMKDENSEKISMPKLHSNETDVLGDGAASEKMEDNCGLPSLEMEDMETVIALNAANSAEEELTEKTKDDTVGNSVPEQKVPEIRPDKTKDEKMKIKSKPAFLKCRFKPSSARLTSDDSVLFAPDIVLQKSQPQKNNHKAVSAVSRPGGQIQNCNSANKVNKPSEERPDPHLHAVKTSQNHKDKGREKQPSDSTQFMNKTLHRSTMTPEVHNDNLSEKLTTTEKNKVRFALYGSKNEKLCAGQGRKFSPPTTLTVADASKGLSKNTSQRFPEGRRLSAPATLSADYSDVISAKQKVHNQWSSTFIPTAKKTPPPKSPPKGEPLKKKPLKAHELLKSNMPALKNQMMHRSVLLSSQEISKSVQKH</sequence>
<feature type="compositionally biased region" description="Basic and acidic residues" evidence="1">
    <location>
        <begin position="761"/>
        <end position="771"/>
    </location>
</feature>
<feature type="compositionally biased region" description="Low complexity" evidence="1">
    <location>
        <begin position="25"/>
        <end position="43"/>
    </location>
</feature>
<proteinExistence type="predicted"/>
<feature type="region of interest" description="Disordered" evidence="1">
    <location>
        <begin position="1445"/>
        <end position="1469"/>
    </location>
</feature>
<feature type="compositionally biased region" description="Pro residues" evidence="1">
    <location>
        <begin position="1499"/>
        <end position="1508"/>
    </location>
</feature>
<feature type="compositionally biased region" description="Polar residues" evidence="1">
    <location>
        <begin position="1338"/>
        <end position="1349"/>
    </location>
</feature>
<name>A0A9W7T7B2_TRIRA</name>